<reference evidence="2" key="1">
    <citation type="journal article" date="2014" name="Int. J. Syst. Evol. Microbiol.">
        <title>Complete genome sequence of Corynebacterium casei LMG S-19264T (=DSM 44701T), isolated from a smear-ripened cheese.</title>
        <authorList>
            <consortium name="US DOE Joint Genome Institute (JGI-PGF)"/>
            <person name="Walter F."/>
            <person name="Albersmeier A."/>
            <person name="Kalinowski J."/>
            <person name="Ruckert C."/>
        </authorList>
    </citation>
    <scope>NUCLEOTIDE SEQUENCE</scope>
    <source>
        <strain evidence="2">CCM 7905</strain>
    </source>
</reference>
<keyword evidence="3" id="KW-1185">Reference proteome</keyword>
<reference evidence="2" key="2">
    <citation type="submission" date="2020-09" db="EMBL/GenBank/DDBJ databases">
        <authorList>
            <person name="Sun Q."/>
            <person name="Sedlacek I."/>
        </authorList>
    </citation>
    <scope>NUCLEOTIDE SEQUENCE</scope>
    <source>
        <strain evidence="2">CCM 7905</strain>
    </source>
</reference>
<evidence type="ECO:0000259" key="1">
    <source>
        <dbReference type="SMART" id="SM00849"/>
    </source>
</evidence>
<dbReference type="InterPro" id="IPR036866">
    <property type="entry name" value="RibonucZ/Hydroxyglut_hydro"/>
</dbReference>
<dbReference type="InterPro" id="IPR050855">
    <property type="entry name" value="NDM-1-like"/>
</dbReference>
<evidence type="ECO:0000313" key="3">
    <source>
        <dbReference type="Proteomes" id="UP000654257"/>
    </source>
</evidence>
<dbReference type="SUPFAM" id="SSF56281">
    <property type="entry name" value="Metallo-hydrolase/oxidoreductase"/>
    <property type="match status" value="1"/>
</dbReference>
<protein>
    <submittedName>
        <fullName evidence="2">MBL fold metallo-hydrolase</fullName>
    </submittedName>
</protein>
<organism evidence="2 3">
    <name type="scientific">Rhodococcoides trifolii</name>
    <dbReference type="NCBI Taxonomy" id="908250"/>
    <lineage>
        <taxon>Bacteria</taxon>
        <taxon>Bacillati</taxon>
        <taxon>Actinomycetota</taxon>
        <taxon>Actinomycetes</taxon>
        <taxon>Mycobacteriales</taxon>
        <taxon>Nocardiaceae</taxon>
        <taxon>Rhodococcoides</taxon>
    </lineage>
</organism>
<feature type="domain" description="Metallo-beta-lactamase" evidence="1">
    <location>
        <begin position="20"/>
        <end position="235"/>
    </location>
</feature>
<dbReference type="SMART" id="SM00849">
    <property type="entry name" value="Lactamase_B"/>
    <property type="match status" value="1"/>
</dbReference>
<dbReference type="EMBL" id="BMCU01000002">
    <property type="protein sequence ID" value="GGG05637.1"/>
    <property type="molecule type" value="Genomic_DNA"/>
</dbReference>
<dbReference type="AlphaFoldDB" id="A0A917D0N4"/>
<evidence type="ECO:0000313" key="2">
    <source>
        <dbReference type="EMBL" id="GGG05637.1"/>
    </source>
</evidence>
<accession>A0A917D0N4</accession>
<gene>
    <name evidence="2" type="ORF">GCM10007304_19720</name>
</gene>
<comment type="caution">
    <text evidence="2">The sequence shown here is derived from an EMBL/GenBank/DDBJ whole genome shotgun (WGS) entry which is preliminary data.</text>
</comment>
<dbReference type="InterPro" id="IPR001279">
    <property type="entry name" value="Metallo-B-lactamas"/>
</dbReference>
<dbReference type="PANTHER" id="PTHR42951">
    <property type="entry name" value="METALLO-BETA-LACTAMASE DOMAIN-CONTAINING"/>
    <property type="match status" value="1"/>
</dbReference>
<dbReference type="Gene3D" id="3.60.15.10">
    <property type="entry name" value="Ribonuclease Z/Hydroxyacylglutathione hydrolase-like"/>
    <property type="match status" value="1"/>
</dbReference>
<dbReference type="PANTHER" id="PTHR42951:SF14">
    <property type="entry name" value="METALLO-BETA-LACTAMASE SUPERFAMILY PROTEIN"/>
    <property type="match status" value="1"/>
</dbReference>
<dbReference type="RefSeq" id="WP_188544615.1">
    <property type="nucleotide sequence ID" value="NZ_BMCU01000002.1"/>
</dbReference>
<name>A0A917D0N4_9NOCA</name>
<dbReference type="Pfam" id="PF00753">
    <property type="entry name" value="Lactamase_B"/>
    <property type="match status" value="1"/>
</dbReference>
<sequence>MTALDVVTAADGVHLATGQDANWILLTDGDGVTLVDTGYPRYVGAVLESLRRIGRRPEDVRAILLTHAHIDHIGGAAHFASTYGTPVLTSDTEARHARREYLEQTPPSVLLSHVATRGMIPWSLRIVRAGALQRGAVGDADGFDAVTGVDPDGPLDLPGSPTPIASPGHTSGHTAYLLRDTGVLISGDALVTAHALSRDVGPQLLPPMFAHDAPAEFAVLDVFADLAVDTLLPGHGPMHRGEIGAAVARAQDLRDA</sequence>
<dbReference type="CDD" id="cd07721">
    <property type="entry name" value="yflN-like_MBL-fold"/>
    <property type="match status" value="1"/>
</dbReference>
<dbReference type="Proteomes" id="UP000654257">
    <property type="component" value="Unassembled WGS sequence"/>
</dbReference>
<proteinExistence type="predicted"/>